<feature type="non-terminal residue" evidence="1">
    <location>
        <position position="99"/>
    </location>
</feature>
<evidence type="ECO:0000313" key="1">
    <source>
        <dbReference type="EMBL" id="SVE38733.1"/>
    </source>
</evidence>
<reference evidence="1" key="1">
    <citation type="submission" date="2018-05" db="EMBL/GenBank/DDBJ databases">
        <authorList>
            <person name="Lanie J.A."/>
            <person name="Ng W.-L."/>
            <person name="Kazmierczak K.M."/>
            <person name="Andrzejewski T.M."/>
            <person name="Davidsen T.M."/>
            <person name="Wayne K.J."/>
            <person name="Tettelin H."/>
            <person name="Glass J.I."/>
            <person name="Rusch D."/>
            <person name="Podicherti R."/>
            <person name="Tsui H.-C.T."/>
            <person name="Winkler M.E."/>
        </authorList>
    </citation>
    <scope>NUCLEOTIDE SEQUENCE</scope>
</reference>
<sequence length="99" mass="10948">MIAMRATQIPSTPWLSECLFTGLAHEYEPRRFHARTQTATVVEDCVQNPKSLLPLPLNPLGPPRPPPILDTPTFLDRVGPLEPPMLRLLGRINAASTTP</sequence>
<accession>A0A383D3A3</accession>
<proteinExistence type="predicted"/>
<dbReference type="EMBL" id="UINC01213797">
    <property type="protein sequence ID" value="SVE38733.1"/>
    <property type="molecule type" value="Genomic_DNA"/>
</dbReference>
<dbReference type="AlphaFoldDB" id="A0A383D3A3"/>
<protein>
    <submittedName>
        <fullName evidence="1">Uncharacterized protein</fullName>
    </submittedName>
</protein>
<name>A0A383D3A3_9ZZZZ</name>
<organism evidence="1">
    <name type="scientific">marine metagenome</name>
    <dbReference type="NCBI Taxonomy" id="408172"/>
    <lineage>
        <taxon>unclassified sequences</taxon>
        <taxon>metagenomes</taxon>
        <taxon>ecological metagenomes</taxon>
    </lineage>
</organism>
<gene>
    <name evidence="1" type="ORF">METZ01_LOCUS491587</name>
</gene>